<keyword evidence="2" id="KW-1185">Reference proteome</keyword>
<dbReference type="RefSeq" id="WP_394149075.1">
    <property type="nucleotide sequence ID" value="NZ_JBGCUC010000009.1"/>
</dbReference>
<dbReference type="InterPro" id="IPR021098">
    <property type="entry name" value="Phage_P22_Gp10"/>
</dbReference>
<comment type="caution">
    <text evidence="1">The sequence shown here is derived from an EMBL/GenBank/DDBJ whole genome shotgun (WGS) entry which is preliminary data.</text>
</comment>
<evidence type="ECO:0000313" key="2">
    <source>
        <dbReference type="Proteomes" id="UP001605250"/>
    </source>
</evidence>
<sequence length="591" mass="63899">MPVIQLPIIKGKGKKSHIADYADLLPVNMLAVPQPVLNAAGYMRSFPGIVKTSDVAGVSRGAEYNTKQNQVFRVAGSRMYAAGTALGVTIPGTGRVSMAHSYNSQGVAANGQLLFYSYSDKTLTPLDNWPSAAVTREGYEKTLNAWTHGAGGDAFLVPDESQNGKITITLTPTKADGTTGEALTISENQWGKEQTQTEPDGGGPWLSGVLVDGKKTSGSLVSLSWTFNGGGEDATAISVDLVVEEITQDYAQYEIGAVRDICHNRSRYIWVKDGSDNFGITDLEDETHPDQYRPLYRAESMPDGIQGVANWRDMVVCFGSSTTEYFSLTGSTSVTESVYMAQPSLMVNIGIAGTHCKCHYGESFAVLSHPATGAPGIFIIDSGSKKELSTPTVNKILAGYSADELAGAVLEAVRFDGHELLLVHLQRHTLCFDSTASGDSPQWCILKSGLYDDVYRAVDFVWDGSAMTVGDKTTGIAGALDFAIASQYGEAAELLLHTPLAKADNQLLFDFEIETAAGLALYAEKCFIAATTDGINFGHEQLIPSDDRYRYDQRIIWRQVGRCRKNIGFRLRFVTKTPAALAYCQLRIGYG</sequence>
<gene>
    <name evidence="1" type="ORF">AB3U87_11545</name>
</gene>
<evidence type="ECO:0000313" key="1">
    <source>
        <dbReference type="EMBL" id="MFG6076991.1"/>
    </source>
</evidence>
<proteinExistence type="predicted"/>
<organism evidence="1 2">
    <name type="scientific">Erwinia plantamica</name>
    <dbReference type="NCBI Taxonomy" id="3237104"/>
    <lineage>
        <taxon>Bacteria</taxon>
        <taxon>Pseudomonadati</taxon>
        <taxon>Pseudomonadota</taxon>
        <taxon>Gammaproteobacteria</taxon>
        <taxon>Enterobacterales</taxon>
        <taxon>Erwiniaceae</taxon>
        <taxon>Erwinia</taxon>
    </lineage>
</organism>
<accession>A0ABW7CL95</accession>
<dbReference type="Pfam" id="PF11134">
    <property type="entry name" value="Phage_stabilise"/>
    <property type="match status" value="2"/>
</dbReference>
<dbReference type="Proteomes" id="UP001605250">
    <property type="component" value="Unassembled WGS sequence"/>
</dbReference>
<reference evidence="1 2" key="1">
    <citation type="submission" date="2024-07" db="EMBL/GenBank/DDBJ databases">
        <title>Novel bacterial strain Erwinia sp. OPT-41 promoting growth of various crops.</title>
        <authorList>
            <person name="Egorshina A."/>
            <person name="Lukyantsev M.A."/>
            <person name="Golubev S.N."/>
            <person name="Muratova A.Y."/>
            <person name="Bulygina E.A."/>
        </authorList>
    </citation>
    <scope>NUCLEOTIDE SEQUENCE [LARGE SCALE GENOMIC DNA]</scope>
    <source>
        <strain evidence="1 2">OPT-41</strain>
    </source>
</reference>
<dbReference type="EMBL" id="JBGCUC010000009">
    <property type="protein sequence ID" value="MFG6076991.1"/>
    <property type="molecule type" value="Genomic_DNA"/>
</dbReference>
<protein>
    <submittedName>
        <fullName evidence="1">Packaged DNA stabilization protein</fullName>
    </submittedName>
</protein>
<name>A0ABW7CL95_9GAMM</name>